<dbReference type="Proteomes" id="UP000054771">
    <property type="component" value="Unassembled WGS sequence"/>
</dbReference>
<dbReference type="OrthoDB" id="448455at2759"/>
<dbReference type="EMBL" id="CDMC01000005">
    <property type="protein sequence ID" value="CEL06418.1"/>
    <property type="molecule type" value="Genomic_DNA"/>
</dbReference>
<sequence>MVSAYEGAIELLDRIGSSAPIRYELARAHCTVCGNTAAARASLDPILDSTSSDNRYWLTDEDLTFTLGSVVALAMDILVDEFRCTADPVAKAALLDDARGLANRNLAHSVTLLTSDRVDVNVGVALMVRLMGPATEYQHLLQEALTTSFEMIPRNLSSADVSWNLFSLAHIIFLWMDSIEKPES</sequence>
<evidence type="ECO:0000313" key="1">
    <source>
        <dbReference type="EMBL" id="CEL06418.1"/>
    </source>
</evidence>
<gene>
    <name evidence="1" type="ORF">ASPCAL07523</name>
</gene>
<proteinExistence type="predicted"/>
<organism evidence="1 2">
    <name type="scientific">Aspergillus calidoustus</name>
    <dbReference type="NCBI Taxonomy" id="454130"/>
    <lineage>
        <taxon>Eukaryota</taxon>
        <taxon>Fungi</taxon>
        <taxon>Dikarya</taxon>
        <taxon>Ascomycota</taxon>
        <taxon>Pezizomycotina</taxon>
        <taxon>Eurotiomycetes</taxon>
        <taxon>Eurotiomycetidae</taxon>
        <taxon>Eurotiales</taxon>
        <taxon>Aspergillaceae</taxon>
        <taxon>Aspergillus</taxon>
        <taxon>Aspergillus subgen. Nidulantes</taxon>
    </lineage>
</organism>
<keyword evidence="2" id="KW-1185">Reference proteome</keyword>
<dbReference type="AlphaFoldDB" id="A0A0U5G335"/>
<protein>
    <submittedName>
        <fullName evidence="1">Uncharacterized protein</fullName>
    </submittedName>
</protein>
<evidence type="ECO:0000313" key="2">
    <source>
        <dbReference type="Proteomes" id="UP000054771"/>
    </source>
</evidence>
<reference evidence="2" key="1">
    <citation type="journal article" date="2016" name="Genome Announc.">
        <title>Draft genome sequences of fungus Aspergillus calidoustus.</title>
        <authorList>
            <person name="Horn F."/>
            <person name="Linde J."/>
            <person name="Mattern D.J."/>
            <person name="Walther G."/>
            <person name="Guthke R."/>
            <person name="Scherlach K."/>
            <person name="Martin K."/>
            <person name="Brakhage A.A."/>
            <person name="Petzke L."/>
            <person name="Valiante V."/>
        </authorList>
    </citation>
    <scope>NUCLEOTIDE SEQUENCE [LARGE SCALE GENOMIC DNA]</scope>
    <source>
        <strain evidence="2">SF006504</strain>
    </source>
</reference>
<name>A0A0U5G335_ASPCI</name>
<accession>A0A0U5G335</accession>